<reference evidence="2 3" key="1">
    <citation type="journal article" date="2019" name="Sci. Rep.">
        <title>A high-quality genome of Eragrostis curvula grass provides insights into Poaceae evolution and supports new strategies to enhance forage quality.</title>
        <authorList>
            <person name="Carballo J."/>
            <person name="Santos B.A.C.M."/>
            <person name="Zappacosta D."/>
            <person name="Garbus I."/>
            <person name="Selva J.P."/>
            <person name="Gallo C.A."/>
            <person name="Diaz A."/>
            <person name="Albertini E."/>
            <person name="Caccamo M."/>
            <person name="Echenique V."/>
        </authorList>
    </citation>
    <scope>NUCLEOTIDE SEQUENCE [LARGE SCALE GENOMIC DNA]</scope>
    <source>
        <strain evidence="3">cv. Victoria</strain>
        <tissue evidence="2">Leaf</tissue>
    </source>
</reference>
<feature type="compositionally biased region" description="Low complexity" evidence="1">
    <location>
        <begin position="12"/>
        <end position="22"/>
    </location>
</feature>
<organism evidence="2 3">
    <name type="scientific">Eragrostis curvula</name>
    <name type="common">weeping love grass</name>
    <dbReference type="NCBI Taxonomy" id="38414"/>
    <lineage>
        <taxon>Eukaryota</taxon>
        <taxon>Viridiplantae</taxon>
        <taxon>Streptophyta</taxon>
        <taxon>Embryophyta</taxon>
        <taxon>Tracheophyta</taxon>
        <taxon>Spermatophyta</taxon>
        <taxon>Magnoliopsida</taxon>
        <taxon>Liliopsida</taxon>
        <taxon>Poales</taxon>
        <taxon>Poaceae</taxon>
        <taxon>PACMAD clade</taxon>
        <taxon>Chloridoideae</taxon>
        <taxon>Eragrostideae</taxon>
        <taxon>Eragrostidinae</taxon>
        <taxon>Eragrostis</taxon>
    </lineage>
</organism>
<evidence type="ECO:0000313" key="3">
    <source>
        <dbReference type="Proteomes" id="UP000324897"/>
    </source>
</evidence>
<dbReference type="SUPFAM" id="SSF50494">
    <property type="entry name" value="Trypsin-like serine proteases"/>
    <property type="match status" value="1"/>
</dbReference>
<dbReference type="InterPro" id="IPR009003">
    <property type="entry name" value="Peptidase_S1_PA"/>
</dbReference>
<proteinExistence type="predicted"/>
<dbReference type="EMBL" id="RWGY01000039">
    <property type="protein sequence ID" value="TVU12439.1"/>
    <property type="molecule type" value="Genomic_DNA"/>
</dbReference>
<name>A0A5J9TM08_9POAL</name>
<feature type="region of interest" description="Disordered" evidence="1">
    <location>
        <begin position="1"/>
        <end position="22"/>
    </location>
</feature>
<dbReference type="PANTHER" id="PTHR18868">
    <property type="entry name" value="OS07G0665300 PROTEIN-RELATED"/>
    <property type="match status" value="1"/>
</dbReference>
<evidence type="ECO:0000313" key="2">
    <source>
        <dbReference type="EMBL" id="TVU12439.1"/>
    </source>
</evidence>
<comment type="caution">
    <text evidence="2">The sequence shown here is derived from an EMBL/GenBank/DDBJ whole genome shotgun (WGS) entry which is preliminary data.</text>
</comment>
<dbReference type="OrthoDB" id="632754at2759"/>
<accession>A0A5J9TM08</accession>
<feature type="compositionally biased region" description="Basic residues" evidence="1">
    <location>
        <begin position="51"/>
        <end position="65"/>
    </location>
</feature>
<dbReference type="Proteomes" id="UP000324897">
    <property type="component" value="Chromosome 3"/>
</dbReference>
<dbReference type="AlphaFoldDB" id="A0A5J9TM08"/>
<gene>
    <name evidence="2" type="ORF">EJB05_46086</name>
</gene>
<dbReference type="Gene3D" id="2.40.10.120">
    <property type="match status" value="1"/>
</dbReference>
<keyword evidence="3" id="KW-1185">Reference proteome</keyword>
<evidence type="ECO:0008006" key="4">
    <source>
        <dbReference type="Google" id="ProtNLM"/>
    </source>
</evidence>
<feature type="non-terminal residue" evidence="2">
    <location>
        <position position="1"/>
    </location>
</feature>
<dbReference type="Pfam" id="PF13365">
    <property type="entry name" value="Trypsin_2"/>
    <property type="match status" value="1"/>
</dbReference>
<dbReference type="Gramene" id="TVU12439">
    <property type="protein sequence ID" value="TVU12439"/>
    <property type="gene ID" value="EJB05_46086"/>
</dbReference>
<dbReference type="PANTHER" id="PTHR18868:SF37">
    <property type="entry name" value="OS07G0665300 PROTEIN"/>
    <property type="match status" value="1"/>
</dbReference>
<evidence type="ECO:0000256" key="1">
    <source>
        <dbReference type="SAM" id="MobiDB-lite"/>
    </source>
</evidence>
<feature type="region of interest" description="Disordered" evidence="1">
    <location>
        <begin position="45"/>
        <end position="68"/>
    </location>
</feature>
<protein>
    <recommendedName>
        <fullName evidence="4">Peptidase S1 domain-containing protein</fullName>
    </recommendedName>
</protein>
<sequence length="334" mass="37530">MQLAFKRRVGIEEGSTTTEGRTSTPLLCALEGSSRVAQGVYKSCTGSRHSGISRRKSQNKNPKSKRVSEGRKFQVFHRDIRGLPHFRPLPDDGGMRLLDTFEEEFATNIWGTLSGRLAFNISQSVVSLASFSGRRKSITRVLTSASLVRDAVDANKIADNLEIQVYLPNCRLAKGRLQHYNFRYNVALVSIRGFKCRRIAKFDKQVQASPHQKVIAIGRAFETGKLMATSGELIEKRNNLSCTDLKDSTCQITKSGIGGPLMDCDGNIIGMNFYDTGQTPYLPGDIILEVLRQFAAKRTVSDKVIDYPRWHVPEPHWHYPSSVIYVYEPSRTKR</sequence>